<sequence>MAPQTKQPSQASASDSPHSTFKGTRGRLHHRCGLCHKTGTKLSKCAGCQTIRYFVGTIRWSIDQNTTNAFETGVGHFWGIFSTRSYMRARFDLADALRRLGTLDGVTEALDHLRDMVRLCRSDNLGLRDLVPPVMLQLDQDQECYDFIKWWRTEAQRNDYDFGDMDLPYLNVKDANVLEDVRYLIGNLGHVQHISTVMLLKLKLLVDIINIKVTRALLAGRLPPELWKRTELQVFVALSVFAQKTLQDHIKLLARALQDSNEHFLHLIEDADDHLSEIPEHYSNGSFEEILLLLQHSYPAWWQHEGVLELVRSAKSIAGKDSEDEIADLMKTACFKNNPGSDRSKEELLNDVSLNRLWGYFDDAVEDAMSLNADRPSDVKRETLRAMMAANLEGEDDWTSDDQSE</sequence>
<feature type="compositionally biased region" description="Polar residues" evidence="1">
    <location>
        <begin position="1"/>
        <end position="22"/>
    </location>
</feature>
<comment type="caution">
    <text evidence="2">The sequence shown here is derived from an EMBL/GenBank/DDBJ whole genome shotgun (WGS) entry which is preliminary data.</text>
</comment>
<name>A0AA38X3A3_9EURO</name>
<evidence type="ECO:0000313" key="3">
    <source>
        <dbReference type="Proteomes" id="UP001172673"/>
    </source>
</evidence>
<evidence type="ECO:0000256" key="1">
    <source>
        <dbReference type="SAM" id="MobiDB-lite"/>
    </source>
</evidence>
<feature type="region of interest" description="Disordered" evidence="1">
    <location>
        <begin position="1"/>
        <end position="26"/>
    </location>
</feature>
<evidence type="ECO:0000313" key="2">
    <source>
        <dbReference type="EMBL" id="KAJ9605982.1"/>
    </source>
</evidence>
<proteinExistence type="predicted"/>
<accession>A0AA38X3A3</accession>
<dbReference type="EMBL" id="JAPDRK010000015">
    <property type="protein sequence ID" value="KAJ9605982.1"/>
    <property type="molecule type" value="Genomic_DNA"/>
</dbReference>
<keyword evidence="3" id="KW-1185">Reference proteome</keyword>
<reference evidence="2" key="1">
    <citation type="submission" date="2022-10" db="EMBL/GenBank/DDBJ databases">
        <title>Culturing micro-colonial fungi from biological soil crusts in the Mojave desert and describing Neophaeococcomyces mojavensis, and introducing the new genera and species Taxawa tesnikishii.</title>
        <authorList>
            <person name="Kurbessoian T."/>
            <person name="Stajich J.E."/>
        </authorList>
    </citation>
    <scope>NUCLEOTIDE SEQUENCE</scope>
    <source>
        <strain evidence="2">TK_41</strain>
    </source>
</reference>
<organism evidence="2 3">
    <name type="scientific">Cladophialophora chaetospira</name>
    <dbReference type="NCBI Taxonomy" id="386627"/>
    <lineage>
        <taxon>Eukaryota</taxon>
        <taxon>Fungi</taxon>
        <taxon>Dikarya</taxon>
        <taxon>Ascomycota</taxon>
        <taxon>Pezizomycotina</taxon>
        <taxon>Eurotiomycetes</taxon>
        <taxon>Chaetothyriomycetidae</taxon>
        <taxon>Chaetothyriales</taxon>
        <taxon>Herpotrichiellaceae</taxon>
        <taxon>Cladophialophora</taxon>
    </lineage>
</organism>
<dbReference type="AlphaFoldDB" id="A0AA38X3A3"/>
<dbReference type="Proteomes" id="UP001172673">
    <property type="component" value="Unassembled WGS sequence"/>
</dbReference>
<gene>
    <name evidence="2" type="ORF">H2200_009831</name>
</gene>
<protein>
    <submittedName>
        <fullName evidence="2">Uncharacterized protein</fullName>
    </submittedName>
</protein>